<proteinExistence type="predicted"/>
<evidence type="ECO:0000313" key="1">
    <source>
        <dbReference type="EMBL" id="DAD80159.1"/>
    </source>
</evidence>
<name>A0A8S5MDK7_9CAUD</name>
<protein>
    <submittedName>
        <fullName evidence="1">Uncharacterized protein</fullName>
    </submittedName>
</protein>
<reference evidence="1" key="1">
    <citation type="journal article" date="2021" name="Proc. Natl. Acad. Sci. U.S.A.">
        <title>A Catalog of Tens of Thousands of Viruses from Human Metagenomes Reveals Hidden Associations with Chronic Diseases.</title>
        <authorList>
            <person name="Tisza M.J."/>
            <person name="Buck C.B."/>
        </authorList>
    </citation>
    <scope>NUCLEOTIDE SEQUENCE</scope>
    <source>
        <strain evidence="1">Ct7Kl21</strain>
    </source>
</reference>
<sequence>MFLPIKSDNGAVLPWEYMPAEAGTYVAGQLLAVDATTGHLEPIAADLVTTPPYLCMADIKVETAGTPIPVTRVSKDYIYETTLAEATSTAVVGMKLQVESGGLTVSKPATGSGTFEVVSLDGTAAGDAVRGRWL</sequence>
<accession>A0A8S5MDK7</accession>
<organism evidence="1">
    <name type="scientific">Podoviridae sp. ct7Kl21</name>
    <dbReference type="NCBI Taxonomy" id="2826541"/>
    <lineage>
        <taxon>Viruses</taxon>
        <taxon>Duplodnaviria</taxon>
        <taxon>Heunggongvirae</taxon>
        <taxon>Uroviricota</taxon>
        <taxon>Caudoviricetes</taxon>
    </lineage>
</organism>
<dbReference type="EMBL" id="BK014880">
    <property type="protein sequence ID" value="DAD80159.1"/>
    <property type="molecule type" value="Genomic_DNA"/>
</dbReference>